<name>A0A166B7M2_9HYPH</name>
<dbReference type="PATRIC" id="fig|989403.3.peg.15"/>
<gene>
    <name evidence="8" type="ORF">PsAD2_00014</name>
</gene>
<dbReference type="GO" id="GO:0005886">
    <property type="term" value="C:plasma membrane"/>
    <property type="evidence" value="ECO:0007669"/>
    <property type="project" value="UniProtKB-SubCell"/>
</dbReference>
<evidence type="ECO:0000313" key="9">
    <source>
        <dbReference type="Proteomes" id="UP000076577"/>
    </source>
</evidence>
<keyword evidence="5 6" id="KW-0472">Membrane</keyword>
<dbReference type="PANTHER" id="PTHR35007:SF1">
    <property type="entry name" value="PILUS ASSEMBLY PROTEIN"/>
    <property type="match status" value="1"/>
</dbReference>
<dbReference type="RefSeq" id="WP_068000305.1">
    <property type="nucleotide sequence ID" value="NZ_FOFM01000003.1"/>
</dbReference>
<evidence type="ECO:0000256" key="5">
    <source>
        <dbReference type="ARBA" id="ARBA00023136"/>
    </source>
</evidence>
<dbReference type="STRING" id="989403.SAMN05421798_103186"/>
<comment type="caution">
    <text evidence="8">The sequence shown here is derived from an EMBL/GenBank/DDBJ whole genome shotgun (WGS) entry which is preliminary data.</text>
</comment>
<dbReference type="InterPro" id="IPR018076">
    <property type="entry name" value="T2SS_GspF_dom"/>
</dbReference>
<protein>
    <submittedName>
        <fullName evidence="8">Bacterial type II secretion system protein F domain protein</fullName>
    </submittedName>
</protein>
<sequence length="339" mass="37157">MADPNAFLASPLADYLITFLILISVVGVTFIVLTPLFSKNKLGERKDDLIQKKIGSSAGSVKKVDINARRKSVQDQLKAIETAQASKKKNAEKPVFADWIGQAGLTWSKPKYYLISVVCGLTMLALSMAFGQPLWISLALLFVGTLGAPRFYVSRRRKKRFEKFLNEFPNAVDLIVRGVKSGMPLGDCLQIAATEAKDPVGIEFSYVLDKMQMGVPLAEAIHNIPKRVPLQETNFLAIVITIQSQAGGSLSEALGNLSKTLRQRKEMKGKIRAVSQEAKSSAAIIGSLPFIVTLMLSAVAPDYIRLLIDTDIGLVLIGIGLFWMSLGVLVMRKMIDFKI</sequence>
<accession>A0A166B7M2</accession>
<dbReference type="EMBL" id="LMCB01000001">
    <property type="protein sequence ID" value="KZL21989.1"/>
    <property type="molecule type" value="Genomic_DNA"/>
</dbReference>
<feature type="transmembrane region" description="Helical" evidence="6">
    <location>
        <begin position="15"/>
        <end position="37"/>
    </location>
</feature>
<organism evidence="8 9">
    <name type="scientific">Pseudovibrio axinellae</name>
    <dbReference type="NCBI Taxonomy" id="989403"/>
    <lineage>
        <taxon>Bacteria</taxon>
        <taxon>Pseudomonadati</taxon>
        <taxon>Pseudomonadota</taxon>
        <taxon>Alphaproteobacteria</taxon>
        <taxon>Hyphomicrobiales</taxon>
        <taxon>Stappiaceae</taxon>
        <taxon>Pseudovibrio</taxon>
    </lineage>
</organism>
<keyword evidence="9" id="KW-1185">Reference proteome</keyword>
<feature type="domain" description="Type II secretion system protein GspF" evidence="7">
    <location>
        <begin position="173"/>
        <end position="296"/>
    </location>
</feature>
<reference evidence="8 9" key="1">
    <citation type="journal article" date="2016" name="Front. Microbiol.">
        <title>Comparative Genomic Analysis Reveals a Diverse Repertoire of Genes Involved in Prokaryote-Eukaryote Interactions within the Pseudovibrio Genus.</title>
        <authorList>
            <person name="Romano S."/>
            <person name="Fernandez-Guerra A."/>
            <person name="Reen F.J."/>
            <person name="Glockner F.O."/>
            <person name="Crowley S.P."/>
            <person name="O'Sullivan O."/>
            <person name="Cotter P.D."/>
            <person name="Adams C."/>
            <person name="Dobson A.D."/>
            <person name="O'Gara F."/>
        </authorList>
    </citation>
    <scope>NUCLEOTIDE SEQUENCE [LARGE SCALE GENOMIC DNA]</scope>
    <source>
        <strain evidence="8 9">Ad2</strain>
    </source>
</reference>
<evidence type="ECO:0000256" key="1">
    <source>
        <dbReference type="ARBA" id="ARBA00004651"/>
    </source>
</evidence>
<evidence type="ECO:0000256" key="2">
    <source>
        <dbReference type="ARBA" id="ARBA00022475"/>
    </source>
</evidence>
<evidence type="ECO:0000256" key="6">
    <source>
        <dbReference type="SAM" id="Phobius"/>
    </source>
</evidence>
<proteinExistence type="predicted"/>
<feature type="transmembrane region" description="Helical" evidence="6">
    <location>
        <begin position="312"/>
        <end position="331"/>
    </location>
</feature>
<dbReference type="AlphaFoldDB" id="A0A166B7M2"/>
<evidence type="ECO:0000256" key="3">
    <source>
        <dbReference type="ARBA" id="ARBA00022692"/>
    </source>
</evidence>
<dbReference type="Gene3D" id="1.20.81.30">
    <property type="entry name" value="Type II secretion system (T2SS), domain F"/>
    <property type="match status" value="1"/>
</dbReference>
<keyword evidence="4 6" id="KW-1133">Transmembrane helix</keyword>
<dbReference type="Proteomes" id="UP000076577">
    <property type="component" value="Unassembled WGS sequence"/>
</dbReference>
<evidence type="ECO:0000256" key="4">
    <source>
        <dbReference type="ARBA" id="ARBA00022989"/>
    </source>
</evidence>
<feature type="transmembrane region" description="Helical" evidence="6">
    <location>
        <begin position="135"/>
        <end position="153"/>
    </location>
</feature>
<feature type="transmembrane region" description="Helical" evidence="6">
    <location>
        <begin position="280"/>
        <end position="300"/>
    </location>
</feature>
<evidence type="ECO:0000313" key="8">
    <source>
        <dbReference type="EMBL" id="KZL21989.1"/>
    </source>
</evidence>
<dbReference type="PANTHER" id="PTHR35007">
    <property type="entry name" value="INTEGRAL MEMBRANE PROTEIN-RELATED"/>
    <property type="match status" value="1"/>
</dbReference>
<comment type="subcellular location">
    <subcellularLocation>
        <location evidence="1">Cell membrane</location>
        <topology evidence="1">Multi-pass membrane protein</topology>
    </subcellularLocation>
</comment>
<dbReference type="Pfam" id="PF00482">
    <property type="entry name" value="T2SSF"/>
    <property type="match status" value="1"/>
</dbReference>
<evidence type="ECO:0000259" key="7">
    <source>
        <dbReference type="Pfam" id="PF00482"/>
    </source>
</evidence>
<keyword evidence="3 6" id="KW-0812">Transmembrane</keyword>
<dbReference type="InterPro" id="IPR042094">
    <property type="entry name" value="T2SS_GspF_sf"/>
</dbReference>
<dbReference type="OrthoDB" id="9803381at2"/>
<keyword evidence="2" id="KW-1003">Cell membrane</keyword>
<feature type="transmembrane region" description="Helical" evidence="6">
    <location>
        <begin position="112"/>
        <end position="129"/>
    </location>
</feature>